<comment type="pathway">
    <text evidence="1 11">Metabolic intermediate biosynthesis; chorismate biosynthesis; chorismate from D-erythrose 4-phosphate and phosphoenolpyruvate: step 5/7.</text>
</comment>
<keyword evidence="5 11" id="KW-0808">Transferase</keyword>
<dbReference type="InterPro" id="IPR000623">
    <property type="entry name" value="Shikimate_kinase/TSH1"/>
</dbReference>
<dbReference type="HAMAP" id="MF_00109">
    <property type="entry name" value="Shikimate_kinase"/>
    <property type="match status" value="1"/>
</dbReference>
<dbReference type="EMBL" id="JRFU01000003">
    <property type="protein sequence ID" value="PWE88087.1"/>
    <property type="molecule type" value="Genomic_DNA"/>
</dbReference>
<keyword evidence="7 11" id="KW-0418">Kinase</keyword>
<feature type="binding site" evidence="11">
    <location>
        <position position="34"/>
    </location>
    <ligand>
        <name>substrate</name>
    </ligand>
</feature>
<evidence type="ECO:0000313" key="13">
    <source>
        <dbReference type="Proteomes" id="UP000245288"/>
    </source>
</evidence>
<sequence>MTQHIYLIGFMGTGKTTISHKLQELTGANEVDMDAWIVEKNEMSINDMFEKYGETYFRDRETDAVREISQTEPAIVSCGGGAVLRDQNTQMMKETGKIVLLTATPETVYERVKDSTDRPLLNGNMNVEHIAKLMEKRRELYVNACDIKVATDRKTPQEIAEEILKISQG</sequence>
<dbReference type="AlphaFoldDB" id="A0A2V1JT86"/>
<accession>A0A2V1JT86</accession>
<dbReference type="PRINTS" id="PR01100">
    <property type="entry name" value="SHIKIMTKNASE"/>
</dbReference>
<dbReference type="GO" id="GO:0000287">
    <property type="term" value="F:magnesium ion binding"/>
    <property type="evidence" value="ECO:0007669"/>
    <property type="project" value="UniProtKB-UniRule"/>
</dbReference>
<comment type="catalytic activity">
    <reaction evidence="10 11">
        <text>shikimate + ATP = 3-phosphoshikimate + ADP + H(+)</text>
        <dbReference type="Rhea" id="RHEA:13121"/>
        <dbReference type="ChEBI" id="CHEBI:15378"/>
        <dbReference type="ChEBI" id="CHEBI:30616"/>
        <dbReference type="ChEBI" id="CHEBI:36208"/>
        <dbReference type="ChEBI" id="CHEBI:145989"/>
        <dbReference type="ChEBI" id="CHEBI:456216"/>
        <dbReference type="EC" id="2.7.1.71"/>
    </reaction>
</comment>
<evidence type="ECO:0000256" key="10">
    <source>
        <dbReference type="ARBA" id="ARBA00048567"/>
    </source>
</evidence>
<dbReference type="Gene3D" id="3.40.50.300">
    <property type="entry name" value="P-loop containing nucleotide triphosphate hydrolases"/>
    <property type="match status" value="1"/>
</dbReference>
<evidence type="ECO:0000256" key="7">
    <source>
        <dbReference type="ARBA" id="ARBA00022777"/>
    </source>
</evidence>
<dbReference type="GO" id="GO:0005524">
    <property type="term" value="F:ATP binding"/>
    <property type="evidence" value="ECO:0007669"/>
    <property type="project" value="UniProtKB-UniRule"/>
</dbReference>
<feature type="binding site" evidence="11">
    <location>
        <position position="118"/>
    </location>
    <ligand>
        <name>ATP</name>
        <dbReference type="ChEBI" id="CHEBI:30616"/>
    </ligand>
</feature>
<dbReference type="GO" id="GO:0009423">
    <property type="term" value="P:chorismate biosynthetic process"/>
    <property type="evidence" value="ECO:0007669"/>
    <property type="project" value="UniProtKB-UniRule"/>
</dbReference>
<evidence type="ECO:0000313" key="12">
    <source>
        <dbReference type="EMBL" id="PWE88087.1"/>
    </source>
</evidence>
<keyword evidence="11" id="KW-0460">Magnesium</keyword>
<evidence type="ECO:0000256" key="4">
    <source>
        <dbReference type="ARBA" id="ARBA00022605"/>
    </source>
</evidence>
<comment type="cofactor">
    <cofactor evidence="11">
        <name>Mg(2+)</name>
        <dbReference type="ChEBI" id="CHEBI:18420"/>
    </cofactor>
    <text evidence="11">Binds 1 Mg(2+) ion per subunit.</text>
</comment>
<evidence type="ECO:0000256" key="9">
    <source>
        <dbReference type="ARBA" id="ARBA00023141"/>
    </source>
</evidence>
<comment type="caution">
    <text evidence="11">Lacks conserved residue(s) required for the propagation of feature annotation.</text>
</comment>
<dbReference type="PROSITE" id="PS01128">
    <property type="entry name" value="SHIKIMATE_KINASE"/>
    <property type="match status" value="1"/>
</dbReference>
<dbReference type="InterPro" id="IPR023000">
    <property type="entry name" value="Shikimate_kinase_CS"/>
</dbReference>
<keyword evidence="6 11" id="KW-0547">Nucleotide-binding</keyword>
<dbReference type="Proteomes" id="UP000245288">
    <property type="component" value="Unassembled WGS sequence"/>
</dbReference>
<comment type="subcellular location">
    <subcellularLocation>
        <location evidence="11">Cytoplasm</location>
    </subcellularLocation>
</comment>
<comment type="function">
    <text evidence="11">Catalyzes the specific phosphorylation of the 3-hydroxyl group of shikimic acid using ATP as a cosubstrate.</text>
</comment>
<dbReference type="CDD" id="cd00464">
    <property type="entry name" value="SK"/>
    <property type="match status" value="1"/>
</dbReference>
<dbReference type="RefSeq" id="WP_109214319.1">
    <property type="nucleotide sequence ID" value="NZ_JRFU01000003.1"/>
</dbReference>
<dbReference type="Pfam" id="PF01202">
    <property type="entry name" value="SKI"/>
    <property type="match status" value="1"/>
</dbReference>
<comment type="subunit">
    <text evidence="11">Monomer.</text>
</comment>
<evidence type="ECO:0000256" key="8">
    <source>
        <dbReference type="ARBA" id="ARBA00022840"/>
    </source>
</evidence>
<evidence type="ECO:0000256" key="5">
    <source>
        <dbReference type="ARBA" id="ARBA00022679"/>
    </source>
</evidence>
<organism evidence="12 13">
    <name type="scientific">Eubacterium ramulus</name>
    <dbReference type="NCBI Taxonomy" id="39490"/>
    <lineage>
        <taxon>Bacteria</taxon>
        <taxon>Bacillati</taxon>
        <taxon>Bacillota</taxon>
        <taxon>Clostridia</taxon>
        <taxon>Eubacteriales</taxon>
        <taxon>Eubacteriaceae</taxon>
        <taxon>Eubacterium</taxon>
    </lineage>
</organism>
<evidence type="ECO:0000256" key="1">
    <source>
        <dbReference type="ARBA" id="ARBA00004842"/>
    </source>
</evidence>
<name>A0A2V1JT86_EUBRA</name>
<evidence type="ECO:0000256" key="3">
    <source>
        <dbReference type="ARBA" id="ARBA00012154"/>
    </source>
</evidence>
<dbReference type="PANTHER" id="PTHR21087:SF16">
    <property type="entry name" value="SHIKIMATE KINASE 1, CHLOROPLASTIC"/>
    <property type="match status" value="1"/>
</dbReference>
<keyword evidence="9 11" id="KW-0057">Aromatic amino acid biosynthesis</keyword>
<feature type="binding site" evidence="11">
    <location>
        <position position="137"/>
    </location>
    <ligand>
        <name>substrate</name>
    </ligand>
</feature>
<dbReference type="InterPro" id="IPR031322">
    <property type="entry name" value="Shikimate/glucono_kinase"/>
</dbReference>
<dbReference type="SUPFAM" id="SSF52540">
    <property type="entry name" value="P-loop containing nucleoside triphosphate hydrolases"/>
    <property type="match status" value="1"/>
</dbReference>
<dbReference type="GO" id="GO:0009073">
    <property type="term" value="P:aromatic amino acid family biosynthetic process"/>
    <property type="evidence" value="ECO:0007669"/>
    <property type="project" value="UniProtKB-KW"/>
</dbReference>
<feature type="binding site" evidence="11">
    <location>
        <position position="16"/>
    </location>
    <ligand>
        <name>Mg(2+)</name>
        <dbReference type="ChEBI" id="CHEBI:18420"/>
    </ligand>
</feature>
<reference evidence="12 13" key="1">
    <citation type="submission" date="2014-09" db="EMBL/GenBank/DDBJ databases">
        <title>Butyrate-producing bacteria isolated from human gut.</title>
        <authorList>
            <person name="Zhang Q."/>
            <person name="Zhao L."/>
        </authorList>
    </citation>
    <scope>NUCLEOTIDE SEQUENCE [LARGE SCALE GENOMIC DNA]</scope>
    <source>
        <strain evidence="12 13">21</strain>
    </source>
</reference>
<evidence type="ECO:0000256" key="11">
    <source>
        <dbReference type="HAMAP-Rule" id="MF_00109"/>
    </source>
</evidence>
<protein>
    <recommendedName>
        <fullName evidence="3 11">Shikimate kinase</fullName>
        <shortName evidence="11">SK</shortName>
        <ecNumber evidence="3 11">2.7.1.71</ecNumber>
    </recommendedName>
</protein>
<keyword evidence="13" id="KW-1185">Reference proteome</keyword>
<feature type="binding site" evidence="11">
    <location>
        <begin position="12"/>
        <end position="17"/>
    </location>
    <ligand>
        <name>ATP</name>
        <dbReference type="ChEBI" id="CHEBI:30616"/>
    </ligand>
</feature>
<feature type="binding site" evidence="11">
    <location>
        <position position="58"/>
    </location>
    <ligand>
        <name>substrate</name>
    </ligand>
</feature>
<dbReference type="EC" id="2.7.1.71" evidence="3 11"/>
<gene>
    <name evidence="11" type="primary">aroK</name>
    <name evidence="12" type="ORF">LG34_00295</name>
</gene>
<dbReference type="GO" id="GO:0004765">
    <property type="term" value="F:shikimate kinase activity"/>
    <property type="evidence" value="ECO:0007669"/>
    <property type="project" value="UniProtKB-UniRule"/>
</dbReference>
<proteinExistence type="inferred from homology"/>
<dbReference type="InterPro" id="IPR027417">
    <property type="entry name" value="P-loop_NTPase"/>
</dbReference>
<dbReference type="GO" id="GO:0005829">
    <property type="term" value="C:cytosol"/>
    <property type="evidence" value="ECO:0007669"/>
    <property type="project" value="TreeGrafter"/>
</dbReference>
<evidence type="ECO:0000256" key="6">
    <source>
        <dbReference type="ARBA" id="ARBA00022741"/>
    </source>
</evidence>
<keyword evidence="11" id="KW-0963">Cytoplasm</keyword>
<keyword evidence="4 11" id="KW-0028">Amino-acid biosynthesis</keyword>
<keyword evidence="8 11" id="KW-0067">ATP-binding</keyword>
<keyword evidence="11" id="KW-0479">Metal-binding</keyword>
<feature type="binding site" evidence="11">
    <location>
        <position position="80"/>
    </location>
    <ligand>
        <name>substrate</name>
    </ligand>
</feature>
<dbReference type="PANTHER" id="PTHR21087">
    <property type="entry name" value="SHIKIMATE KINASE"/>
    <property type="match status" value="1"/>
</dbReference>
<comment type="similarity">
    <text evidence="2 11">Belongs to the shikimate kinase family.</text>
</comment>
<dbReference type="OrthoDB" id="9800332at2"/>
<comment type="caution">
    <text evidence="12">The sequence shown here is derived from an EMBL/GenBank/DDBJ whole genome shotgun (WGS) entry which is preliminary data.</text>
</comment>
<dbReference type="UniPathway" id="UPA00053">
    <property type="reaction ID" value="UER00088"/>
</dbReference>
<evidence type="ECO:0000256" key="2">
    <source>
        <dbReference type="ARBA" id="ARBA00006997"/>
    </source>
</evidence>
<dbReference type="GO" id="GO:0008652">
    <property type="term" value="P:amino acid biosynthetic process"/>
    <property type="evidence" value="ECO:0007669"/>
    <property type="project" value="UniProtKB-KW"/>
</dbReference>